<organism evidence="2 3">
    <name type="scientific">Brassica carinata</name>
    <name type="common">Ethiopian mustard</name>
    <name type="synonym">Abyssinian cabbage</name>
    <dbReference type="NCBI Taxonomy" id="52824"/>
    <lineage>
        <taxon>Eukaryota</taxon>
        <taxon>Viridiplantae</taxon>
        <taxon>Streptophyta</taxon>
        <taxon>Embryophyta</taxon>
        <taxon>Tracheophyta</taxon>
        <taxon>Spermatophyta</taxon>
        <taxon>Magnoliopsida</taxon>
        <taxon>eudicotyledons</taxon>
        <taxon>Gunneridae</taxon>
        <taxon>Pentapetalae</taxon>
        <taxon>rosids</taxon>
        <taxon>malvids</taxon>
        <taxon>Brassicales</taxon>
        <taxon>Brassicaceae</taxon>
        <taxon>Brassiceae</taxon>
        <taxon>Brassica</taxon>
    </lineage>
</organism>
<accession>A0A8X7VMZ4</accession>
<protein>
    <submittedName>
        <fullName evidence="2">Uncharacterized protein</fullName>
    </submittedName>
</protein>
<dbReference type="EMBL" id="JAAMPC010000004">
    <property type="protein sequence ID" value="KAG2314808.1"/>
    <property type="molecule type" value="Genomic_DNA"/>
</dbReference>
<dbReference type="AlphaFoldDB" id="A0A8X7VMZ4"/>
<evidence type="ECO:0000256" key="1">
    <source>
        <dbReference type="SAM" id="MobiDB-lite"/>
    </source>
</evidence>
<evidence type="ECO:0000313" key="3">
    <source>
        <dbReference type="Proteomes" id="UP000886595"/>
    </source>
</evidence>
<dbReference type="OrthoDB" id="1436686at2759"/>
<feature type="compositionally biased region" description="Polar residues" evidence="1">
    <location>
        <begin position="69"/>
        <end position="85"/>
    </location>
</feature>
<proteinExistence type="predicted"/>
<feature type="region of interest" description="Disordered" evidence="1">
    <location>
        <begin position="61"/>
        <end position="86"/>
    </location>
</feature>
<comment type="caution">
    <text evidence="2">The sequence shown here is derived from an EMBL/GenBank/DDBJ whole genome shotgun (WGS) entry which is preliminary data.</text>
</comment>
<dbReference type="Proteomes" id="UP000886595">
    <property type="component" value="Unassembled WGS sequence"/>
</dbReference>
<gene>
    <name evidence="2" type="ORF">Bca52824_017930</name>
</gene>
<name>A0A8X7VMZ4_BRACI</name>
<feature type="region of interest" description="Disordered" evidence="1">
    <location>
        <begin position="1"/>
        <end position="23"/>
    </location>
</feature>
<evidence type="ECO:0000313" key="2">
    <source>
        <dbReference type="EMBL" id="KAG2314808.1"/>
    </source>
</evidence>
<reference evidence="2 3" key="1">
    <citation type="submission" date="2020-02" db="EMBL/GenBank/DDBJ databases">
        <authorList>
            <person name="Ma Q."/>
            <person name="Huang Y."/>
            <person name="Song X."/>
            <person name="Pei D."/>
        </authorList>
    </citation>
    <scope>NUCLEOTIDE SEQUENCE [LARGE SCALE GENOMIC DNA]</scope>
    <source>
        <strain evidence="2">Sxm20200214</strain>
        <tissue evidence="2">Leaf</tissue>
    </source>
</reference>
<sequence>MGRFRRSNGGGDTGSSRGDSRWLGALTNSNSEINQRMGSVEKELTLVIQILNRLESHVLGDKEKGIASSPPSQSKVPITHSQNEPGSEELGVDRYFRAARYDEQQKLEFISLSLIRAVGNCMFCQMLAEKAPPPRLHISPQELAEYKRLKLCFQCKAKWFKGHICGKPELQVYTVINGVEVELISEYEEEETEIQQVQESQLMHLSLYSFLGMDSPTTIKVRGKIGNTSLVILIDSSPNHVNTLELTSAVGHMNYGTWVGDLQQCSITNARLGITRMEFRVE</sequence>
<keyword evidence="3" id="KW-1185">Reference proteome</keyword>